<keyword evidence="5" id="KW-1185">Reference proteome</keyword>
<name>A0A5R8KBJ3_9BACT</name>
<feature type="compositionally biased region" description="Basic and acidic residues" evidence="1">
    <location>
        <begin position="105"/>
        <end position="119"/>
    </location>
</feature>
<organism evidence="4 5">
    <name type="scientific">Phragmitibacter flavus</name>
    <dbReference type="NCBI Taxonomy" id="2576071"/>
    <lineage>
        <taxon>Bacteria</taxon>
        <taxon>Pseudomonadati</taxon>
        <taxon>Verrucomicrobiota</taxon>
        <taxon>Verrucomicrobiia</taxon>
        <taxon>Verrucomicrobiales</taxon>
        <taxon>Verrucomicrobiaceae</taxon>
        <taxon>Phragmitibacter</taxon>
    </lineage>
</organism>
<dbReference type="PANTHER" id="PTHR37938">
    <property type="entry name" value="BLL0215 PROTEIN"/>
    <property type="match status" value="1"/>
</dbReference>
<dbReference type="Proteomes" id="UP000306196">
    <property type="component" value="Unassembled WGS sequence"/>
</dbReference>
<dbReference type="EMBL" id="VAUV01000012">
    <property type="protein sequence ID" value="TLD69627.1"/>
    <property type="molecule type" value="Genomic_DNA"/>
</dbReference>
<reference evidence="4 5" key="1">
    <citation type="submission" date="2019-05" db="EMBL/GenBank/DDBJ databases">
        <title>Verrucobacter flavum gen. nov., sp. nov. a new member of the family Verrucomicrobiaceae.</title>
        <authorList>
            <person name="Szuroczki S."/>
            <person name="Abbaszade G."/>
            <person name="Szabo A."/>
            <person name="Felfoldi T."/>
            <person name="Schumann P."/>
            <person name="Boka K."/>
            <person name="Keki Z."/>
            <person name="Toumi M."/>
            <person name="Toth E."/>
        </authorList>
    </citation>
    <scope>NUCLEOTIDE SEQUENCE [LARGE SCALE GENOMIC DNA]</scope>
    <source>
        <strain evidence="4 5">MG-N-17</strain>
    </source>
</reference>
<feature type="transmembrane region" description="Helical" evidence="2">
    <location>
        <begin position="226"/>
        <end position="243"/>
    </location>
</feature>
<evidence type="ECO:0000313" key="5">
    <source>
        <dbReference type="Proteomes" id="UP000306196"/>
    </source>
</evidence>
<feature type="region of interest" description="Disordered" evidence="1">
    <location>
        <begin position="63"/>
        <end position="161"/>
    </location>
</feature>
<evidence type="ECO:0000256" key="2">
    <source>
        <dbReference type="SAM" id="Phobius"/>
    </source>
</evidence>
<dbReference type="AlphaFoldDB" id="A0A5R8KBJ3"/>
<dbReference type="OrthoDB" id="188457at2"/>
<feature type="compositionally biased region" description="Acidic residues" evidence="1">
    <location>
        <begin position="120"/>
        <end position="147"/>
    </location>
</feature>
<feature type="domain" description="YdbS-like PH" evidence="3">
    <location>
        <begin position="247"/>
        <end position="321"/>
    </location>
</feature>
<keyword evidence="2" id="KW-0472">Membrane</keyword>
<keyword evidence="2" id="KW-0812">Transmembrane</keyword>
<dbReference type="RefSeq" id="WP_138087455.1">
    <property type="nucleotide sequence ID" value="NZ_VAUV01000012.1"/>
</dbReference>
<sequence>MEATRYFVPDHPTLSDVYSRDELRHFLQRGELSRSDMICDDETGLAHLLGDLLSLPYRDATLAPSRTTRSSVSELTAPNSNSHEFRADTPLTAAHHHHPSPPPTRSRETSSFDDNHETEGDVDDPLDDEDDNLDSDPDPDPNEDDENQDLRPFNPFGQSDIPQFEEDINADELAYPSSSYPPSSAEEEILYIGHPSWLSFPKSLIGFTLFAAATVYVLAAQIGLEWAMLLGSIAGLFLVFITLERTTTTYFVTSYRIEIEFGIIGRNTKEVRIRDIRAIDVHQRGYKALVGLGTVEFDSSASSGPEVIFTNVRHPHQIKELVRSLQLRR</sequence>
<dbReference type="Pfam" id="PF03703">
    <property type="entry name" value="bPH_2"/>
    <property type="match status" value="1"/>
</dbReference>
<dbReference type="PANTHER" id="PTHR37938:SF1">
    <property type="entry name" value="BLL0215 PROTEIN"/>
    <property type="match status" value="1"/>
</dbReference>
<accession>A0A5R8KBJ3</accession>
<dbReference type="InterPro" id="IPR005182">
    <property type="entry name" value="YdbS-like_PH"/>
</dbReference>
<protein>
    <submittedName>
        <fullName evidence="4">PH domain-containing protein</fullName>
    </submittedName>
</protein>
<keyword evidence="2" id="KW-1133">Transmembrane helix</keyword>
<gene>
    <name evidence="4" type="ORF">FEM03_16855</name>
</gene>
<proteinExistence type="predicted"/>
<evidence type="ECO:0000256" key="1">
    <source>
        <dbReference type="SAM" id="MobiDB-lite"/>
    </source>
</evidence>
<feature type="compositionally biased region" description="Polar residues" evidence="1">
    <location>
        <begin position="64"/>
        <end position="82"/>
    </location>
</feature>
<feature type="transmembrane region" description="Helical" evidence="2">
    <location>
        <begin position="204"/>
        <end position="220"/>
    </location>
</feature>
<evidence type="ECO:0000313" key="4">
    <source>
        <dbReference type="EMBL" id="TLD69627.1"/>
    </source>
</evidence>
<comment type="caution">
    <text evidence="4">The sequence shown here is derived from an EMBL/GenBank/DDBJ whole genome shotgun (WGS) entry which is preliminary data.</text>
</comment>
<evidence type="ECO:0000259" key="3">
    <source>
        <dbReference type="Pfam" id="PF03703"/>
    </source>
</evidence>